<feature type="compositionally biased region" description="Acidic residues" evidence="2">
    <location>
        <begin position="604"/>
        <end position="616"/>
    </location>
</feature>
<reference evidence="3 4" key="1">
    <citation type="submission" date="2023-01" db="EMBL/GenBank/DDBJ databases">
        <title>Analysis of 21 Apiospora genomes using comparative genomics revels a genus with tremendous synthesis potential of carbohydrate active enzymes and secondary metabolites.</title>
        <authorList>
            <person name="Sorensen T."/>
        </authorList>
    </citation>
    <scope>NUCLEOTIDE SEQUENCE [LARGE SCALE GENOMIC DNA]</scope>
    <source>
        <strain evidence="3 4">CBS 83171</strain>
    </source>
</reference>
<comment type="caution">
    <text evidence="3">The sequence shown here is derived from an EMBL/GenBank/DDBJ whole genome shotgun (WGS) entry which is preliminary data.</text>
</comment>
<gene>
    <name evidence="3" type="ORF">PG996_007950</name>
</gene>
<name>A0ABR1UWK0_9PEZI</name>
<organism evidence="3 4">
    <name type="scientific">Apiospora saccharicola</name>
    <dbReference type="NCBI Taxonomy" id="335842"/>
    <lineage>
        <taxon>Eukaryota</taxon>
        <taxon>Fungi</taxon>
        <taxon>Dikarya</taxon>
        <taxon>Ascomycota</taxon>
        <taxon>Pezizomycotina</taxon>
        <taxon>Sordariomycetes</taxon>
        <taxon>Xylariomycetidae</taxon>
        <taxon>Amphisphaeriales</taxon>
        <taxon>Apiosporaceae</taxon>
        <taxon>Apiospora</taxon>
    </lineage>
</organism>
<feature type="region of interest" description="Disordered" evidence="2">
    <location>
        <begin position="663"/>
        <end position="689"/>
    </location>
</feature>
<feature type="coiled-coil region" evidence="1">
    <location>
        <begin position="554"/>
        <end position="596"/>
    </location>
</feature>
<dbReference type="EMBL" id="JAQQWM010000005">
    <property type="protein sequence ID" value="KAK8063298.1"/>
    <property type="molecule type" value="Genomic_DNA"/>
</dbReference>
<evidence type="ECO:0000313" key="4">
    <source>
        <dbReference type="Proteomes" id="UP001446871"/>
    </source>
</evidence>
<feature type="compositionally biased region" description="Polar residues" evidence="2">
    <location>
        <begin position="342"/>
        <end position="353"/>
    </location>
</feature>
<feature type="region of interest" description="Disordered" evidence="2">
    <location>
        <begin position="604"/>
        <end position="633"/>
    </location>
</feature>
<feature type="region of interest" description="Disordered" evidence="2">
    <location>
        <begin position="326"/>
        <end position="379"/>
    </location>
</feature>
<feature type="compositionally biased region" description="Low complexity" evidence="2">
    <location>
        <begin position="358"/>
        <end position="373"/>
    </location>
</feature>
<keyword evidence="1" id="KW-0175">Coiled coil</keyword>
<evidence type="ECO:0000313" key="3">
    <source>
        <dbReference type="EMBL" id="KAK8063298.1"/>
    </source>
</evidence>
<sequence length="735" mass="82829">MASDCSSSSRFSKPDVDYDDVPAQGDVLLDRIINYDKTIVSALGRTLHDRDFNLTAHLMTEVYPQWCRNLQEIHEYRLDEDGDKFWNRNPDKLFDFAVNSMVSMHQALRRGKLNTQAEKRAWMPILLRNMDQLSKAPWVKYRGKDHLLRHLDGISYFRMKNFPLNQAAWTKGEMAGNPEFEKIFADFERLVANGQPKNEQEGRGLVHSSVNLVLNAARALLISLDDINIPVEKLVNEATRPTCVDKPITDPVFFSGTKEQPGAIAMKAYLGSPPKNDSDSQFPLDGSVDYSGEKRDFGDFASPDEETITTNNIEIENLPKRQALVGKKAETTKASSRCPVMQNKSIKAASQPSKPRWASKASWVKSSTSSSTSRENDSHYQYTTADANADIGDLEAVVQGYATGSKPHVHPVVAMSADLLGKYRPTILPHVLKWNWAREAASPEHSDPVGPDLPRLEEEIAALRQVIVATRLAARPNYSNLKMLKCTVLLVRYLRSLYMRLFMAARPKDDLMQARADRLADWILHEEVWNDATKYSLKMTKSTSKLCPQLHRDLEAREANIKDWQDQLLKLQIDIAKKQAAKAEEEEEVVDAMDEEEVVVAEEEEEEAAAPVEEEVTAPLGPPPPINLPEPKYKDKDVKDLEYGAYLDEPELVLDPTRYAARMRGNTARGSRGTSGTGGEKKKKQQKVKPPKFVVFAGVGPQGYKELPKEGVYDKLQFMIIMTFWRVLQAKLNGL</sequence>
<proteinExistence type="predicted"/>
<protein>
    <submittedName>
        <fullName evidence="3">Uncharacterized protein</fullName>
    </submittedName>
</protein>
<keyword evidence="4" id="KW-1185">Reference proteome</keyword>
<accession>A0ABR1UWK0</accession>
<evidence type="ECO:0000256" key="1">
    <source>
        <dbReference type="SAM" id="Coils"/>
    </source>
</evidence>
<evidence type="ECO:0000256" key="2">
    <source>
        <dbReference type="SAM" id="MobiDB-lite"/>
    </source>
</evidence>
<dbReference type="Proteomes" id="UP001446871">
    <property type="component" value="Unassembled WGS sequence"/>
</dbReference>